<dbReference type="InterPro" id="IPR009057">
    <property type="entry name" value="Homeodomain-like_sf"/>
</dbReference>
<dbReference type="InterPro" id="IPR050109">
    <property type="entry name" value="HTH-type_TetR-like_transc_reg"/>
</dbReference>
<dbReference type="PROSITE" id="PS50977">
    <property type="entry name" value="HTH_TETR_2"/>
    <property type="match status" value="1"/>
</dbReference>
<dbReference type="RefSeq" id="WP_091027075.1">
    <property type="nucleotide sequence ID" value="NZ_BKAE01000028.1"/>
</dbReference>
<keyword evidence="3" id="KW-0804">Transcription</keyword>
<feature type="compositionally biased region" description="Basic and acidic residues" evidence="5">
    <location>
        <begin position="20"/>
        <end position="29"/>
    </location>
</feature>
<evidence type="ECO:0000256" key="1">
    <source>
        <dbReference type="ARBA" id="ARBA00023015"/>
    </source>
</evidence>
<feature type="domain" description="HTH tetR-type" evidence="6">
    <location>
        <begin position="28"/>
        <end position="88"/>
    </location>
</feature>
<organism evidence="7 8">
    <name type="scientific">Nocardioides szechwanensis</name>
    <dbReference type="NCBI Taxonomy" id="1005944"/>
    <lineage>
        <taxon>Bacteria</taxon>
        <taxon>Bacillati</taxon>
        <taxon>Actinomycetota</taxon>
        <taxon>Actinomycetes</taxon>
        <taxon>Propionibacteriales</taxon>
        <taxon>Nocardioidaceae</taxon>
        <taxon>Nocardioides</taxon>
    </lineage>
</organism>
<feature type="region of interest" description="Disordered" evidence="5">
    <location>
        <begin position="1"/>
        <end position="29"/>
    </location>
</feature>
<dbReference type="PANTHER" id="PTHR30055">
    <property type="entry name" value="HTH-TYPE TRANSCRIPTIONAL REGULATOR RUTR"/>
    <property type="match status" value="1"/>
</dbReference>
<dbReference type="SUPFAM" id="SSF46689">
    <property type="entry name" value="Homeodomain-like"/>
    <property type="match status" value="1"/>
</dbReference>
<dbReference type="InterPro" id="IPR011075">
    <property type="entry name" value="TetR_C"/>
</dbReference>
<dbReference type="OrthoDB" id="9796019at2"/>
<gene>
    <name evidence="7" type="ORF">SAMN05192576_0353</name>
</gene>
<proteinExistence type="predicted"/>
<dbReference type="Gene3D" id="1.10.357.10">
    <property type="entry name" value="Tetracycline Repressor, domain 2"/>
    <property type="match status" value="1"/>
</dbReference>
<evidence type="ECO:0000256" key="2">
    <source>
        <dbReference type="ARBA" id="ARBA00023125"/>
    </source>
</evidence>
<dbReference type="Proteomes" id="UP000199004">
    <property type="component" value="Unassembled WGS sequence"/>
</dbReference>
<dbReference type="EMBL" id="FNIC01000014">
    <property type="protein sequence ID" value="SDO73569.1"/>
    <property type="molecule type" value="Genomic_DNA"/>
</dbReference>
<feature type="compositionally biased region" description="Low complexity" evidence="5">
    <location>
        <begin position="211"/>
        <end position="224"/>
    </location>
</feature>
<dbReference type="Pfam" id="PF00440">
    <property type="entry name" value="TetR_N"/>
    <property type="match status" value="1"/>
</dbReference>
<evidence type="ECO:0000313" key="8">
    <source>
        <dbReference type="Proteomes" id="UP000199004"/>
    </source>
</evidence>
<dbReference type="PROSITE" id="PS01081">
    <property type="entry name" value="HTH_TETR_1"/>
    <property type="match status" value="1"/>
</dbReference>
<dbReference type="Pfam" id="PF16859">
    <property type="entry name" value="TetR_C_11"/>
    <property type="match status" value="1"/>
</dbReference>
<dbReference type="GO" id="GO:0000976">
    <property type="term" value="F:transcription cis-regulatory region binding"/>
    <property type="evidence" value="ECO:0007669"/>
    <property type="project" value="TreeGrafter"/>
</dbReference>
<dbReference type="SUPFAM" id="SSF48498">
    <property type="entry name" value="Tetracyclin repressor-like, C-terminal domain"/>
    <property type="match status" value="1"/>
</dbReference>
<dbReference type="PANTHER" id="PTHR30055:SF225">
    <property type="entry name" value="TRANSCRIPTIONAL REGULATORY PROTEIN-RELATED"/>
    <property type="match status" value="1"/>
</dbReference>
<accession>A0A1H0LZC2</accession>
<dbReference type="Gene3D" id="1.10.10.60">
    <property type="entry name" value="Homeodomain-like"/>
    <property type="match status" value="1"/>
</dbReference>
<evidence type="ECO:0000256" key="3">
    <source>
        <dbReference type="ARBA" id="ARBA00023163"/>
    </source>
</evidence>
<dbReference type="InterPro" id="IPR036271">
    <property type="entry name" value="Tet_transcr_reg_TetR-rel_C_sf"/>
</dbReference>
<evidence type="ECO:0000259" key="6">
    <source>
        <dbReference type="PROSITE" id="PS50977"/>
    </source>
</evidence>
<keyword evidence="2 4" id="KW-0238">DNA-binding</keyword>
<dbReference type="AlphaFoldDB" id="A0A1H0LZC2"/>
<dbReference type="InterPro" id="IPR023772">
    <property type="entry name" value="DNA-bd_HTH_TetR-type_CS"/>
</dbReference>
<feature type="region of interest" description="Disordered" evidence="5">
    <location>
        <begin position="211"/>
        <end position="231"/>
    </location>
</feature>
<sequence length="231" mass="24977">MNQASTQSTTPSTPSTADATSHRPRIEGDRELEILDATLDALAELGYDRLTMDAVATRARASKATLYRRWNDKTSLVIDALLSQKGPISEPDTGTLRGDLLESFCGMGGLTDAHQIAVFASVLTAISRDEDFALAFRRDFIAPKAAVGRRIFERARERGEICADVDLDLFAPAVPGIILHRLFLLGEVPDADVIARVIDQIIMPAATYGARPTTTTRTTTTTPTSAEKADS</sequence>
<dbReference type="STRING" id="1005944.SAMN05192576_0353"/>
<feature type="compositionally biased region" description="Low complexity" evidence="5">
    <location>
        <begin position="1"/>
        <end position="19"/>
    </location>
</feature>
<name>A0A1H0LZC2_9ACTN</name>
<evidence type="ECO:0000256" key="4">
    <source>
        <dbReference type="PROSITE-ProRule" id="PRU00335"/>
    </source>
</evidence>
<evidence type="ECO:0000313" key="7">
    <source>
        <dbReference type="EMBL" id="SDO73569.1"/>
    </source>
</evidence>
<dbReference type="GO" id="GO:0003700">
    <property type="term" value="F:DNA-binding transcription factor activity"/>
    <property type="evidence" value="ECO:0007669"/>
    <property type="project" value="TreeGrafter"/>
</dbReference>
<dbReference type="PRINTS" id="PR00455">
    <property type="entry name" value="HTHTETR"/>
</dbReference>
<feature type="DNA-binding region" description="H-T-H motif" evidence="4">
    <location>
        <begin position="51"/>
        <end position="70"/>
    </location>
</feature>
<dbReference type="InterPro" id="IPR001647">
    <property type="entry name" value="HTH_TetR"/>
</dbReference>
<reference evidence="7 8" key="1">
    <citation type="submission" date="2016-10" db="EMBL/GenBank/DDBJ databases">
        <authorList>
            <person name="de Groot N.N."/>
        </authorList>
    </citation>
    <scope>NUCLEOTIDE SEQUENCE [LARGE SCALE GENOMIC DNA]</scope>
    <source>
        <strain evidence="7 8">CGMCC 1.11147</strain>
    </source>
</reference>
<keyword evidence="8" id="KW-1185">Reference proteome</keyword>
<keyword evidence="1" id="KW-0805">Transcription regulation</keyword>
<evidence type="ECO:0000256" key="5">
    <source>
        <dbReference type="SAM" id="MobiDB-lite"/>
    </source>
</evidence>
<protein>
    <submittedName>
        <fullName evidence="7">Transcriptional regulator, TetR family</fullName>
    </submittedName>
</protein>